<accession>A0A9D4HV36</accession>
<sequence>MKKEKRAAWKHLRIVLDAEAKQMGQLQRFTQNRDIWMKAGWWPISKAGPHARMRLR</sequence>
<proteinExistence type="predicted"/>
<organism evidence="1 2">
    <name type="scientific">Dreissena polymorpha</name>
    <name type="common">Zebra mussel</name>
    <name type="synonym">Mytilus polymorpha</name>
    <dbReference type="NCBI Taxonomy" id="45954"/>
    <lineage>
        <taxon>Eukaryota</taxon>
        <taxon>Metazoa</taxon>
        <taxon>Spiralia</taxon>
        <taxon>Lophotrochozoa</taxon>
        <taxon>Mollusca</taxon>
        <taxon>Bivalvia</taxon>
        <taxon>Autobranchia</taxon>
        <taxon>Heteroconchia</taxon>
        <taxon>Euheterodonta</taxon>
        <taxon>Imparidentia</taxon>
        <taxon>Neoheterodontei</taxon>
        <taxon>Myida</taxon>
        <taxon>Dreissenoidea</taxon>
        <taxon>Dreissenidae</taxon>
        <taxon>Dreissena</taxon>
    </lineage>
</organism>
<name>A0A9D4HV36_DREPO</name>
<dbReference type="EMBL" id="JAIWYP010000011">
    <property type="protein sequence ID" value="KAH3733884.1"/>
    <property type="molecule type" value="Genomic_DNA"/>
</dbReference>
<gene>
    <name evidence="1" type="ORF">DPMN_040323</name>
</gene>
<keyword evidence="2" id="KW-1185">Reference proteome</keyword>
<reference evidence="1" key="1">
    <citation type="journal article" date="2019" name="bioRxiv">
        <title>The Genome of the Zebra Mussel, Dreissena polymorpha: A Resource for Invasive Species Research.</title>
        <authorList>
            <person name="McCartney M.A."/>
            <person name="Auch B."/>
            <person name="Kono T."/>
            <person name="Mallez S."/>
            <person name="Zhang Y."/>
            <person name="Obille A."/>
            <person name="Becker A."/>
            <person name="Abrahante J.E."/>
            <person name="Garbe J."/>
            <person name="Badalamenti J.P."/>
            <person name="Herman A."/>
            <person name="Mangelson H."/>
            <person name="Liachko I."/>
            <person name="Sullivan S."/>
            <person name="Sone E.D."/>
            <person name="Koren S."/>
            <person name="Silverstein K.A.T."/>
            <person name="Beckman K.B."/>
            <person name="Gohl D.M."/>
        </authorList>
    </citation>
    <scope>NUCLEOTIDE SEQUENCE</scope>
    <source>
        <strain evidence="1">Duluth1</strain>
        <tissue evidence="1">Whole animal</tissue>
    </source>
</reference>
<evidence type="ECO:0000313" key="2">
    <source>
        <dbReference type="Proteomes" id="UP000828390"/>
    </source>
</evidence>
<dbReference type="Proteomes" id="UP000828390">
    <property type="component" value="Unassembled WGS sequence"/>
</dbReference>
<evidence type="ECO:0000313" key="1">
    <source>
        <dbReference type="EMBL" id="KAH3733884.1"/>
    </source>
</evidence>
<comment type="caution">
    <text evidence="1">The sequence shown here is derived from an EMBL/GenBank/DDBJ whole genome shotgun (WGS) entry which is preliminary data.</text>
</comment>
<protein>
    <submittedName>
        <fullName evidence="1">Uncharacterized protein</fullName>
    </submittedName>
</protein>
<dbReference type="AlphaFoldDB" id="A0A9D4HV36"/>
<reference evidence="1" key="2">
    <citation type="submission" date="2020-11" db="EMBL/GenBank/DDBJ databases">
        <authorList>
            <person name="McCartney M.A."/>
            <person name="Auch B."/>
            <person name="Kono T."/>
            <person name="Mallez S."/>
            <person name="Becker A."/>
            <person name="Gohl D.M."/>
            <person name="Silverstein K.A.T."/>
            <person name="Koren S."/>
            <person name="Bechman K.B."/>
            <person name="Herman A."/>
            <person name="Abrahante J.E."/>
            <person name="Garbe J."/>
        </authorList>
    </citation>
    <scope>NUCLEOTIDE SEQUENCE</scope>
    <source>
        <strain evidence="1">Duluth1</strain>
        <tissue evidence="1">Whole animal</tissue>
    </source>
</reference>